<dbReference type="InterPro" id="IPR029393">
    <property type="entry name" value="FUS1"/>
</dbReference>
<gene>
    <name evidence="1" type="ORF">GCK32_009004</name>
</gene>
<dbReference type="Proteomes" id="UP001331761">
    <property type="component" value="Unassembled WGS sequence"/>
</dbReference>
<sequence>MSLCYYYIILVIHCRSSPQLSIITISNVNQTVAHHRSLTIDLEYFVRLYECMDICRCFLFQCDTVLFVMGQFTSSFRKENRHTTSSSGTESGAAPVARPRHEYLLNKYAELMKSRGLLPDIFLVHQTPSSQYVDEDGDVAHEFYAEHQSQDGQLRRLCRVVNNLRPKGYERYAIPRLSPDVPVVMWEMEQQS</sequence>
<dbReference type="GO" id="GO:0005739">
    <property type="term" value="C:mitochondrion"/>
    <property type="evidence" value="ECO:0007669"/>
    <property type="project" value="TreeGrafter"/>
</dbReference>
<dbReference type="Pfam" id="PF15000">
    <property type="entry name" value="TUSC2"/>
    <property type="match status" value="1"/>
</dbReference>
<evidence type="ECO:0000313" key="1">
    <source>
        <dbReference type="EMBL" id="KAK5969460.1"/>
    </source>
</evidence>
<organism evidence="1 2">
    <name type="scientific">Trichostrongylus colubriformis</name>
    <name type="common">Black scour worm</name>
    <dbReference type="NCBI Taxonomy" id="6319"/>
    <lineage>
        <taxon>Eukaryota</taxon>
        <taxon>Metazoa</taxon>
        <taxon>Ecdysozoa</taxon>
        <taxon>Nematoda</taxon>
        <taxon>Chromadorea</taxon>
        <taxon>Rhabditida</taxon>
        <taxon>Rhabditina</taxon>
        <taxon>Rhabditomorpha</taxon>
        <taxon>Strongyloidea</taxon>
        <taxon>Trichostrongylidae</taxon>
        <taxon>Trichostrongylus</taxon>
    </lineage>
</organism>
<evidence type="ECO:0000313" key="2">
    <source>
        <dbReference type="Proteomes" id="UP001331761"/>
    </source>
</evidence>
<proteinExistence type="predicted"/>
<dbReference type="AlphaFoldDB" id="A0AAN8FH97"/>
<dbReference type="GO" id="GO:0051881">
    <property type="term" value="P:regulation of mitochondrial membrane potential"/>
    <property type="evidence" value="ECO:0007669"/>
    <property type="project" value="TreeGrafter"/>
</dbReference>
<name>A0AAN8FH97_TRICO</name>
<keyword evidence="2" id="KW-1185">Reference proteome</keyword>
<dbReference type="PANTHER" id="PTHR15453">
    <property type="entry name" value="TUMOR SUPPRESSOR CANDIDATE 2"/>
    <property type="match status" value="1"/>
</dbReference>
<dbReference type="EMBL" id="WIXE01020144">
    <property type="protein sequence ID" value="KAK5969460.1"/>
    <property type="molecule type" value="Genomic_DNA"/>
</dbReference>
<protein>
    <submittedName>
        <fullName evidence="1">Uncharacterized protein</fullName>
    </submittedName>
</protein>
<dbReference type="PANTHER" id="PTHR15453:SF8">
    <property type="entry name" value="TUMOR SUPPRESSOR CANDIDATE 2"/>
    <property type="match status" value="1"/>
</dbReference>
<reference evidence="1 2" key="1">
    <citation type="submission" date="2019-10" db="EMBL/GenBank/DDBJ databases">
        <title>Assembly and Annotation for the nematode Trichostrongylus colubriformis.</title>
        <authorList>
            <person name="Martin J."/>
        </authorList>
    </citation>
    <scope>NUCLEOTIDE SEQUENCE [LARGE SCALE GENOMIC DNA]</scope>
    <source>
        <strain evidence="1">G859</strain>
        <tissue evidence="1">Whole worm</tissue>
    </source>
</reference>
<comment type="caution">
    <text evidence="1">The sequence shown here is derived from an EMBL/GenBank/DDBJ whole genome shotgun (WGS) entry which is preliminary data.</text>
</comment>
<accession>A0AAN8FH97</accession>